<dbReference type="PANTHER" id="PTHR31299">
    <property type="entry name" value="ESTERASE, PUTATIVE (AFU_ORTHOLOGUE AFUA_1G05850)-RELATED"/>
    <property type="match status" value="1"/>
</dbReference>
<gene>
    <name evidence="1" type="ORF">JOF55_004206</name>
</gene>
<dbReference type="RefSeq" id="WP_310277075.1">
    <property type="nucleotide sequence ID" value="NZ_JAVDXW010000001.1"/>
</dbReference>
<dbReference type="Proteomes" id="UP001180845">
    <property type="component" value="Unassembled WGS sequence"/>
</dbReference>
<dbReference type="Pfam" id="PF05139">
    <property type="entry name" value="Erythro_esteras"/>
    <property type="match status" value="1"/>
</dbReference>
<comment type="caution">
    <text evidence="1">The sequence shown here is derived from an EMBL/GenBank/DDBJ whole genome shotgun (WGS) entry which is preliminary data.</text>
</comment>
<reference evidence="1" key="1">
    <citation type="submission" date="2023-07" db="EMBL/GenBank/DDBJ databases">
        <title>Sequencing the genomes of 1000 actinobacteria strains.</title>
        <authorList>
            <person name="Klenk H.-P."/>
        </authorList>
    </citation>
    <scope>NUCLEOTIDE SEQUENCE</scope>
    <source>
        <strain evidence="1">DSM 45977</strain>
    </source>
</reference>
<dbReference type="Gene3D" id="3.30.1870.10">
    <property type="entry name" value="EreA-like, domain 2"/>
    <property type="match status" value="1"/>
</dbReference>
<accession>A0AAE3ZI01</accession>
<name>A0AAE3ZI01_9ACTN</name>
<dbReference type="SUPFAM" id="SSF159501">
    <property type="entry name" value="EreA/ChaN-like"/>
    <property type="match status" value="1"/>
</dbReference>
<protein>
    <submittedName>
        <fullName evidence="1">Erythromycin esterase-like protein</fullName>
    </submittedName>
</protein>
<dbReference type="PANTHER" id="PTHR31299:SF0">
    <property type="entry name" value="ESTERASE, PUTATIVE (AFU_ORTHOLOGUE AFUA_1G05850)-RELATED"/>
    <property type="match status" value="1"/>
</dbReference>
<dbReference type="Gene3D" id="1.20.1440.30">
    <property type="entry name" value="Biosynthetic Protein domain"/>
    <property type="match status" value="1"/>
</dbReference>
<organism evidence="1 2">
    <name type="scientific">Haloactinomyces albus</name>
    <dbReference type="NCBI Taxonomy" id="1352928"/>
    <lineage>
        <taxon>Bacteria</taxon>
        <taxon>Bacillati</taxon>
        <taxon>Actinomycetota</taxon>
        <taxon>Actinomycetes</taxon>
        <taxon>Actinopolysporales</taxon>
        <taxon>Actinopolysporaceae</taxon>
        <taxon>Haloactinomyces</taxon>
    </lineage>
</organism>
<dbReference type="EMBL" id="JAVDXW010000001">
    <property type="protein sequence ID" value="MDR7304025.1"/>
    <property type="molecule type" value="Genomic_DNA"/>
</dbReference>
<dbReference type="InterPro" id="IPR052036">
    <property type="entry name" value="Hydrolase/PRTase-associated"/>
</dbReference>
<dbReference type="InterPro" id="IPR007815">
    <property type="entry name" value="Emycin_Estase"/>
</dbReference>
<proteinExistence type="predicted"/>
<sequence length="406" mass="43756">MPTNPIRDVAVPLHTLDPAEPDVSDLAALRDLVGNARVVCLGESAHGVSEFCRIKDRVLRFLVSELGFSALVMESGFPEGLAVNDWVLGGAGDLERIAEAGITYGFGACAQMRAGLQWMRDRNAQHESKVRFYGMDIPGSCANPGPAVEACLARLAPRPQDQALRALADLGERFQAHARYRAMTPGDRARLSHGIAELVERAGTSGDDIAYRCALGAQLLDGHLGEGHNPREELMADTVRWILDREERIVISAHNGHVQRGLTPIGAPALGRILAPVLGDDMVVIGTTRACGEIPELHFEGEPPRPSSISLEEVPPPPPHTIDALMDAVDFPLHLANLRRVPPERIAAATAICAQTLMLDLDPSRAFDALVHVRRLTPAPEIFESLQDSIARATENAGNQDPSSPC</sequence>
<dbReference type="CDD" id="cd14728">
    <property type="entry name" value="Ere-like"/>
    <property type="match status" value="1"/>
</dbReference>
<evidence type="ECO:0000313" key="2">
    <source>
        <dbReference type="Proteomes" id="UP001180845"/>
    </source>
</evidence>
<keyword evidence="2" id="KW-1185">Reference proteome</keyword>
<dbReference type="AlphaFoldDB" id="A0AAE3ZI01"/>
<dbReference type="Gene3D" id="3.40.1660.10">
    <property type="entry name" value="EreA-like (biosynthetic domain)"/>
    <property type="match status" value="1"/>
</dbReference>
<evidence type="ECO:0000313" key="1">
    <source>
        <dbReference type="EMBL" id="MDR7304025.1"/>
    </source>
</evidence>
<dbReference type="GO" id="GO:0046677">
    <property type="term" value="P:response to antibiotic"/>
    <property type="evidence" value="ECO:0007669"/>
    <property type="project" value="InterPro"/>
</dbReference>